<protein>
    <submittedName>
        <fullName evidence="2">Glyoxalase</fullName>
    </submittedName>
</protein>
<feature type="domain" description="Glyoxalase/fosfomycin resistance/dioxygenase" evidence="1">
    <location>
        <begin position="5"/>
        <end position="121"/>
    </location>
</feature>
<organism evidence="2 3">
    <name type="scientific">Methanospirillum lacunae</name>
    <dbReference type="NCBI Taxonomy" id="668570"/>
    <lineage>
        <taxon>Archaea</taxon>
        <taxon>Methanobacteriati</taxon>
        <taxon>Methanobacteriota</taxon>
        <taxon>Stenosarchaea group</taxon>
        <taxon>Methanomicrobia</taxon>
        <taxon>Methanomicrobiales</taxon>
        <taxon>Methanospirillaceae</taxon>
        <taxon>Methanospirillum</taxon>
    </lineage>
</organism>
<dbReference type="Proteomes" id="UP000245657">
    <property type="component" value="Unassembled WGS sequence"/>
</dbReference>
<dbReference type="SUPFAM" id="SSF54593">
    <property type="entry name" value="Glyoxalase/Bleomycin resistance protein/Dihydroxybiphenyl dioxygenase"/>
    <property type="match status" value="1"/>
</dbReference>
<dbReference type="InterPro" id="IPR004360">
    <property type="entry name" value="Glyas_Fos-R_dOase_dom"/>
</dbReference>
<accession>A0A2V2NGS1</accession>
<reference evidence="2 3" key="1">
    <citation type="submission" date="2018-05" db="EMBL/GenBank/DDBJ databases">
        <title>Draft genome of Methanospirillum lacunae Ki8-1.</title>
        <authorList>
            <person name="Dueholm M.S."/>
            <person name="Nielsen P.H."/>
            <person name="Bakmann L.F."/>
            <person name="Otzen D.E."/>
        </authorList>
    </citation>
    <scope>NUCLEOTIDE SEQUENCE [LARGE SCALE GENOMIC DNA]</scope>
    <source>
        <strain evidence="2 3">Ki8-1</strain>
    </source>
</reference>
<name>A0A2V2NGS1_9EURY</name>
<dbReference type="InterPro" id="IPR052164">
    <property type="entry name" value="Anthracycline_SecMetBiosynth"/>
</dbReference>
<gene>
    <name evidence="2" type="ORF">DK846_03655</name>
</gene>
<dbReference type="AlphaFoldDB" id="A0A2V2NGS1"/>
<dbReference type="CDD" id="cd07247">
    <property type="entry name" value="SgaA_N_like"/>
    <property type="match status" value="1"/>
</dbReference>
<evidence type="ECO:0000259" key="1">
    <source>
        <dbReference type="Pfam" id="PF00903"/>
    </source>
</evidence>
<keyword evidence="3" id="KW-1185">Reference proteome</keyword>
<sequence>MNPVVHFEMPYEEKERLVQFYTQVFGWDMNYLGKEMGEYVVASTTETDENHMPIKSGAIGGGFYPNSPDMPKSPSVVIAVEDINAAIKRVTNAGGKILGQTVEIPSIGQYVAIIDSEGNRVGMLQPFEM</sequence>
<evidence type="ECO:0000313" key="3">
    <source>
        <dbReference type="Proteomes" id="UP000245657"/>
    </source>
</evidence>
<dbReference type="Pfam" id="PF00903">
    <property type="entry name" value="Glyoxalase"/>
    <property type="match status" value="1"/>
</dbReference>
<evidence type="ECO:0000313" key="2">
    <source>
        <dbReference type="EMBL" id="PWR74523.1"/>
    </source>
</evidence>
<dbReference type="InterPro" id="IPR029068">
    <property type="entry name" value="Glyas_Bleomycin-R_OHBP_Dase"/>
</dbReference>
<comment type="caution">
    <text evidence="2">The sequence shown here is derived from an EMBL/GenBank/DDBJ whole genome shotgun (WGS) entry which is preliminary data.</text>
</comment>
<proteinExistence type="predicted"/>
<dbReference type="PANTHER" id="PTHR33993">
    <property type="entry name" value="GLYOXALASE-RELATED"/>
    <property type="match status" value="1"/>
</dbReference>
<dbReference type="Gene3D" id="3.10.180.10">
    <property type="entry name" value="2,3-Dihydroxybiphenyl 1,2-Dioxygenase, domain 1"/>
    <property type="match status" value="1"/>
</dbReference>
<dbReference type="EMBL" id="QGMY01000002">
    <property type="protein sequence ID" value="PWR74523.1"/>
    <property type="molecule type" value="Genomic_DNA"/>
</dbReference>